<evidence type="ECO:0000256" key="1">
    <source>
        <dbReference type="SAM" id="SignalP"/>
    </source>
</evidence>
<organism evidence="2 3">
    <name type="scientific">Potamilus streckersoni</name>
    <dbReference type="NCBI Taxonomy" id="2493646"/>
    <lineage>
        <taxon>Eukaryota</taxon>
        <taxon>Metazoa</taxon>
        <taxon>Spiralia</taxon>
        <taxon>Lophotrochozoa</taxon>
        <taxon>Mollusca</taxon>
        <taxon>Bivalvia</taxon>
        <taxon>Autobranchia</taxon>
        <taxon>Heteroconchia</taxon>
        <taxon>Palaeoheterodonta</taxon>
        <taxon>Unionida</taxon>
        <taxon>Unionoidea</taxon>
        <taxon>Unionidae</taxon>
        <taxon>Ambleminae</taxon>
        <taxon>Lampsilini</taxon>
        <taxon>Potamilus</taxon>
    </lineage>
</organism>
<accession>A0AAE0VR92</accession>
<feature type="signal peptide" evidence="1">
    <location>
        <begin position="1"/>
        <end position="39"/>
    </location>
</feature>
<dbReference type="EMBL" id="JAEAOA010002018">
    <property type="protein sequence ID" value="KAK3587249.1"/>
    <property type="molecule type" value="Genomic_DNA"/>
</dbReference>
<comment type="caution">
    <text evidence="2">The sequence shown here is derived from an EMBL/GenBank/DDBJ whole genome shotgun (WGS) entry which is preliminary data.</text>
</comment>
<feature type="chain" id="PRO_5042274203" evidence="1">
    <location>
        <begin position="40"/>
        <end position="137"/>
    </location>
</feature>
<reference evidence="2" key="3">
    <citation type="submission" date="2023-05" db="EMBL/GenBank/DDBJ databases">
        <authorList>
            <person name="Smith C.H."/>
        </authorList>
    </citation>
    <scope>NUCLEOTIDE SEQUENCE</scope>
    <source>
        <strain evidence="2">CHS0354</strain>
        <tissue evidence="2">Mantle</tissue>
    </source>
</reference>
<evidence type="ECO:0000313" key="3">
    <source>
        <dbReference type="Proteomes" id="UP001195483"/>
    </source>
</evidence>
<sequence>MSTGAYHGFSKAFQFSNKMKFSFLTVVLLLIMVNHKVLSYCPESGCECGEHCVNSNGRWCRNNRDSACSCQKGCLVINTLVRENENKKVYCNNSFCSNAKRNIAYTETKAGCAPSLTAGIDYPETKTNPKCAASQGY</sequence>
<protein>
    <submittedName>
        <fullName evidence="2">Uncharacterized protein</fullName>
    </submittedName>
</protein>
<gene>
    <name evidence="2" type="ORF">CHS0354_034394</name>
</gene>
<reference evidence="2" key="2">
    <citation type="journal article" date="2021" name="Genome Biol. Evol.">
        <title>Developing a high-quality reference genome for a parasitic bivalve with doubly uniparental inheritance (Bivalvia: Unionida).</title>
        <authorList>
            <person name="Smith C.H."/>
        </authorList>
    </citation>
    <scope>NUCLEOTIDE SEQUENCE</scope>
    <source>
        <strain evidence="2">CHS0354</strain>
        <tissue evidence="2">Mantle</tissue>
    </source>
</reference>
<keyword evidence="3" id="KW-1185">Reference proteome</keyword>
<keyword evidence="1" id="KW-0732">Signal</keyword>
<dbReference type="AlphaFoldDB" id="A0AAE0VR92"/>
<dbReference type="Proteomes" id="UP001195483">
    <property type="component" value="Unassembled WGS sequence"/>
</dbReference>
<reference evidence="2" key="1">
    <citation type="journal article" date="2021" name="Genome Biol. Evol.">
        <title>A High-Quality Reference Genome for a Parasitic Bivalve with Doubly Uniparental Inheritance (Bivalvia: Unionida).</title>
        <authorList>
            <person name="Smith C.H."/>
        </authorList>
    </citation>
    <scope>NUCLEOTIDE SEQUENCE</scope>
    <source>
        <strain evidence="2">CHS0354</strain>
    </source>
</reference>
<name>A0AAE0VR92_9BIVA</name>
<proteinExistence type="predicted"/>
<evidence type="ECO:0000313" key="2">
    <source>
        <dbReference type="EMBL" id="KAK3587249.1"/>
    </source>
</evidence>